<dbReference type="EMBL" id="CAAALY010102186">
    <property type="protein sequence ID" value="VEL29333.1"/>
    <property type="molecule type" value="Genomic_DNA"/>
</dbReference>
<evidence type="ECO:0000313" key="2">
    <source>
        <dbReference type="Proteomes" id="UP000784294"/>
    </source>
</evidence>
<dbReference type="Proteomes" id="UP000784294">
    <property type="component" value="Unassembled WGS sequence"/>
</dbReference>
<gene>
    <name evidence="1" type="ORF">PXEA_LOCUS22773</name>
</gene>
<dbReference type="AlphaFoldDB" id="A0A3S5AV59"/>
<proteinExistence type="predicted"/>
<sequence>MQDYSDFKNLLFQLQDVDNETRQQAEVNYLSHSNLPFQTAYDSINPSLRLELLFQGMADKDLPLEVLCHYGHFCEGKAIISRFMPPIIDD</sequence>
<name>A0A3S5AV59_9PLAT</name>
<comment type="caution">
    <text evidence="1">The sequence shown here is derived from an EMBL/GenBank/DDBJ whole genome shotgun (WGS) entry which is preliminary data.</text>
</comment>
<protein>
    <submittedName>
        <fullName evidence="1">Uncharacterized protein</fullName>
    </submittedName>
</protein>
<keyword evidence="2" id="KW-1185">Reference proteome</keyword>
<reference evidence="1" key="1">
    <citation type="submission" date="2018-11" db="EMBL/GenBank/DDBJ databases">
        <authorList>
            <consortium name="Pathogen Informatics"/>
        </authorList>
    </citation>
    <scope>NUCLEOTIDE SEQUENCE</scope>
</reference>
<accession>A0A3S5AV59</accession>
<evidence type="ECO:0000313" key="1">
    <source>
        <dbReference type="EMBL" id="VEL29333.1"/>
    </source>
</evidence>
<organism evidence="1 2">
    <name type="scientific">Protopolystoma xenopodis</name>
    <dbReference type="NCBI Taxonomy" id="117903"/>
    <lineage>
        <taxon>Eukaryota</taxon>
        <taxon>Metazoa</taxon>
        <taxon>Spiralia</taxon>
        <taxon>Lophotrochozoa</taxon>
        <taxon>Platyhelminthes</taxon>
        <taxon>Monogenea</taxon>
        <taxon>Polyopisthocotylea</taxon>
        <taxon>Polystomatidea</taxon>
        <taxon>Polystomatidae</taxon>
        <taxon>Protopolystoma</taxon>
    </lineage>
</organism>